<keyword evidence="4" id="KW-1185">Reference proteome</keyword>
<sequence length="184" mass="21474">MKGWMRFRALKKVSSSNLYPMLKANFCNYVNNTNHNKLEMNCTLNENQTLIIFYFHLLQIYLQALILETTNPRYKSGLSPNSWQTFLPVSVSSPSTTSITTALSPNWNFATAFALLKFFQSVFGNSISFWSLGFYLAPFMKGWMRFRAQIEGQFFQFIPYAEGELLQLLQQYESQQIRNELHTK</sequence>
<evidence type="ECO:0000256" key="1">
    <source>
        <dbReference type="SAM" id="Phobius"/>
    </source>
</evidence>
<gene>
    <name evidence="2" type="ORF">HINF_LOCUS1379</name>
    <name evidence="3" type="ORF">HINF_LOCUS62591</name>
</gene>
<dbReference type="EMBL" id="CAXDID020000384">
    <property type="protein sequence ID" value="CAL6085244.1"/>
    <property type="molecule type" value="Genomic_DNA"/>
</dbReference>
<evidence type="ECO:0000313" key="4">
    <source>
        <dbReference type="Proteomes" id="UP001642409"/>
    </source>
</evidence>
<dbReference type="EMBL" id="CATOUU010000032">
    <property type="protein sequence ID" value="CAI9913734.1"/>
    <property type="molecule type" value="Genomic_DNA"/>
</dbReference>
<evidence type="ECO:0000313" key="3">
    <source>
        <dbReference type="EMBL" id="CAL6085244.1"/>
    </source>
</evidence>
<keyword evidence="1" id="KW-1133">Transmembrane helix</keyword>
<keyword evidence="1" id="KW-0472">Membrane</keyword>
<dbReference type="Proteomes" id="UP001642409">
    <property type="component" value="Unassembled WGS sequence"/>
</dbReference>
<keyword evidence="1" id="KW-0812">Transmembrane</keyword>
<proteinExistence type="predicted"/>
<name>A0AA86TAN2_9EUKA</name>
<feature type="transmembrane region" description="Helical" evidence="1">
    <location>
        <begin position="118"/>
        <end position="137"/>
    </location>
</feature>
<comment type="caution">
    <text evidence="2">The sequence shown here is derived from an EMBL/GenBank/DDBJ whole genome shotgun (WGS) entry which is preliminary data.</text>
</comment>
<feature type="transmembrane region" description="Helical" evidence="1">
    <location>
        <begin position="50"/>
        <end position="67"/>
    </location>
</feature>
<protein>
    <submittedName>
        <fullName evidence="3">Hypothetical_protein</fullName>
    </submittedName>
</protein>
<dbReference type="AlphaFoldDB" id="A0AA86TAN2"/>
<organism evidence="2">
    <name type="scientific">Hexamita inflata</name>
    <dbReference type="NCBI Taxonomy" id="28002"/>
    <lineage>
        <taxon>Eukaryota</taxon>
        <taxon>Metamonada</taxon>
        <taxon>Diplomonadida</taxon>
        <taxon>Hexamitidae</taxon>
        <taxon>Hexamitinae</taxon>
        <taxon>Hexamita</taxon>
    </lineage>
</organism>
<accession>A0AA86TAN2</accession>
<evidence type="ECO:0000313" key="2">
    <source>
        <dbReference type="EMBL" id="CAI9913734.1"/>
    </source>
</evidence>
<reference evidence="3 4" key="2">
    <citation type="submission" date="2024-07" db="EMBL/GenBank/DDBJ databases">
        <authorList>
            <person name="Akdeniz Z."/>
        </authorList>
    </citation>
    <scope>NUCLEOTIDE SEQUENCE [LARGE SCALE GENOMIC DNA]</scope>
</reference>
<reference evidence="2" key="1">
    <citation type="submission" date="2023-06" db="EMBL/GenBank/DDBJ databases">
        <authorList>
            <person name="Kurt Z."/>
        </authorList>
    </citation>
    <scope>NUCLEOTIDE SEQUENCE</scope>
</reference>